<dbReference type="SUPFAM" id="SSF49503">
    <property type="entry name" value="Cupredoxins"/>
    <property type="match status" value="1"/>
</dbReference>
<dbReference type="PANTHER" id="PTHR38439">
    <property type="entry name" value="AURACYANIN-B"/>
    <property type="match status" value="1"/>
</dbReference>
<gene>
    <name evidence="7" type="ORF">CEJ42_06050</name>
</gene>
<dbReference type="GO" id="GO:0005507">
    <property type="term" value="F:copper ion binding"/>
    <property type="evidence" value="ECO:0007669"/>
    <property type="project" value="InterPro"/>
</dbReference>
<dbReference type="InterPro" id="IPR050845">
    <property type="entry name" value="Cu-binding_ET"/>
</dbReference>
<evidence type="ECO:0000256" key="2">
    <source>
        <dbReference type="ARBA" id="ARBA00022723"/>
    </source>
</evidence>
<reference evidence="7 8" key="1">
    <citation type="submission" date="2017-06" db="EMBL/GenBank/DDBJ databases">
        <title>Herbaspirillum phytohormonus sp. nov., isolated from the root nodule of Robinia pseudoacacia in lead-zinc mine.</title>
        <authorList>
            <person name="Fan M."/>
            <person name="Lin Y."/>
        </authorList>
    </citation>
    <scope>NUCLEOTIDE SEQUENCE [LARGE SCALE GENOMIC DNA]</scope>
    <source>
        <strain evidence="7 8">HZ10</strain>
    </source>
</reference>
<accession>A0A246WT54</accession>
<evidence type="ECO:0000256" key="5">
    <source>
        <dbReference type="SAM" id="SignalP"/>
    </source>
</evidence>
<feature type="signal peptide" evidence="5">
    <location>
        <begin position="1"/>
        <end position="22"/>
    </location>
</feature>
<organism evidence="7 8">
    <name type="scientific">Herbaspirillum robiniae</name>
    <dbReference type="NCBI Taxonomy" id="2014887"/>
    <lineage>
        <taxon>Bacteria</taxon>
        <taxon>Pseudomonadati</taxon>
        <taxon>Pseudomonadota</taxon>
        <taxon>Betaproteobacteria</taxon>
        <taxon>Burkholderiales</taxon>
        <taxon>Oxalobacteraceae</taxon>
        <taxon>Herbaspirillum</taxon>
    </lineage>
</organism>
<keyword evidence="5" id="KW-0732">Signal</keyword>
<keyword evidence="2" id="KW-0479">Metal-binding</keyword>
<dbReference type="AlphaFoldDB" id="A0A246WT54"/>
<protein>
    <recommendedName>
        <fullName evidence="6">Blue (type 1) copper domain-containing protein</fullName>
    </recommendedName>
</protein>
<evidence type="ECO:0000259" key="6">
    <source>
        <dbReference type="Pfam" id="PF00127"/>
    </source>
</evidence>
<dbReference type="GO" id="GO:0042597">
    <property type="term" value="C:periplasmic space"/>
    <property type="evidence" value="ECO:0007669"/>
    <property type="project" value="UniProtKB-SubCell"/>
</dbReference>
<evidence type="ECO:0000313" key="7">
    <source>
        <dbReference type="EMBL" id="OWY30166.1"/>
    </source>
</evidence>
<feature type="chain" id="PRO_5013281284" description="Blue (type 1) copper domain-containing protein" evidence="5">
    <location>
        <begin position="23"/>
        <end position="173"/>
    </location>
</feature>
<keyword evidence="4" id="KW-0186">Copper</keyword>
<evidence type="ECO:0000313" key="8">
    <source>
        <dbReference type="Proteomes" id="UP000197596"/>
    </source>
</evidence>
<evidence type="ECO:0000256" key="1">
    <source>
        <dbReference type="ARBA" id="ARBA00004418"/>
    </source>
</evidence>
<name>A0A246WT54_9BURK</name>
<sequence>MKTTLGLLAATLLASAALPACAAGMVGMEHGAHSHGADAGDASAIGRPGKAGQAARTVRVDMSDGMRFSPASVQVRQGETIRFVVTNSGKLRHELVLGSADELKAHYAAMLKNPDMEHADANQITLDGGKRGELLWQFDQAGTVQFGCLQPGHYDAGMKGSVTVASANSRQSH</sequence>
<dbReference type="PANTHER" id="PTHR38439:SF3">
    <property type="entry name" value="COPPER-RESISTANT CUPROPROTEIN COPI"/>
    <property type="match status" value="1"/>
</dbReference>
<dbReference type="Pfam" id="PF00127">
    <property type="entry name" value="Copper-bind"/>
    <property type="match status" value="1"/>
</dbReference>
<keyword evidence="3" id="KW-0574">Periplasm</keyword>
<feature type="domain" description="Blue (type 1) copper" evidence="6">
    <location>
        <begin position="58"/>
        <end position="164"/>
    </location>
</feature>
<dbReference type="EMBL" id="NJGU01000003">
    <property type="protein sequence ID" value="OWY30166.1"/>
    <property type="molecule type" value="Genomic_DNA"/>
</dbReference>
<comment type="caution">
    <text evidence="7">The sequence shown here is derived from an EMBL/GenBank/DDBJ whole genome shotgun (WGS) entry which is preliminary data.</text>
</comment>
<dbReference type="GO" id="GO:0009055">
    <property type="term" value="F:electron transfer activity"/>
    <property type="evidence" value="ECO:0007669"/>
    <property type="project" value="InterPro"/>
</dbReference>
<dbReference type="InterPro" id="IPR008972">
    <property type="entry name" value="Cupredoxin"/>
</dbReference>
<comment type="subcellular location">
    <subcellularLocation>
        <location evidence="1">Periplasm</location>
    </subcellularLocation>
</comment>
<dbReference type="CDD" id="cd04211">
    <property type="entry name" value="Cupredoxin_like_2"/>
    <property type="match status" value="1"/>
</dbReference>
<proteinExistence type="predicted"/>
<dbReference type="Proteomes" id="UP000197596">
    <property type="component" value="Unassembled WGS sequence"/>
</dbReference>
<evidence type="ECO:0000256" key="3">
    <source>
        <dbReference type="ARBA" id="ARBA00022764"/>
    </source>
</evidence>
<dbReference type="Gene3D" id="2.60.40.420">
    <property type="entry name" value="Cupredoxins - blue copper proteins"/>
    <property type="match status" value="1"/>
</dbReference>
<evidence type="ECO:0000256" key="4">
    <source>
        <dbReference type="ARBA" id="ARBA00023008"/>
    </source>
</evidence>
<dbReference type="InterPro" id="IPR000923">
    <property type="entry name" value="BlueCu_1"/>
</dbReference>